<dbReference type="EMBL" id="CAJOBH010258935">
    <property type="protein sequence ID" value="CAF5152722.1"/>
    <property type="molecule type" value="Genomic_DNA"/>
</dbReference>
<dbReference type="EMBL" id="CAJNOW010018022">
    <property type="protein sequence ID" value="CAF1662500.1"/>
    <property type="molecule type" value="Genomic_DNA"/>
</dbReference>
<name>A0A816FJV9_9BILA</name>
<dbReference type="EMBL" id="CAJOBI010364969">
    <property type="protein sequence ID" value="CAF5227814.1"/>
    <property type="molecule type" value="Genomic_DNA"/>
</dbReference>
<dbReference type="Proteomes" id="UP000681967">
    <property type="component" value="Unassembled WGS sequence"/>
</dbReference>
<evidence type="ECO:0000256" key="1">
    <source>
        <dbReference type="ARBA" id="ARBA00023157"/>
    </source>
</evidence>
<dbReference type="SUPFAM" id="SSF57424">
    <property type="entry name" value="LDL receptor-like module"/>
    <property type="match status" value="1"/>
</dbReference>
<evidence type="ECO:0000313" key="2">
    <source>
        <dbReference type="EMBL" id="CAF1367402.1"/>
    </source>
</evidence>
<dbReference type="EMBL" id="CAJOBJ010110969">
    <property type="protein sequence ID" value="CAF4631223.1"/>
    <property type="molecule type" value="Genomic_DNA"/>
</dbReference>
<accession>A0A816FJV9</accession>
<dbReference type="Proteomes" id="UP000681720">
    <property type="component" value="Unassembled WGS sequence"/>
</dbReference>
<dbReference type="AlphaFoldDB" id="A0A816FJV9"/>
<dbReference type="EMBL" id="CAJNOV010009466">
    <property type="protein sequence ID" value="CAF1367402.1"/>
    <property type="molecule type" value="Genomic_DNA"/>
</dbReference>
<protein>
    <submittedName>
        <fullName evidence="3">Uncharacterized protein</fullName>
    </submittedName>
</protein>
<reference evidence="3" key="1">
    <citation type="submission" date="2021-02" db="EMBL/GenBank/DDBJ databases">
        <authorList>
            <person name="Nowell W R."/>
        </authorList>
    </citation>
    <scope>NUCLEOTIDE SEQUENCE</scope>
</reference>
<evidence type="ECO:0000313" key="6">
    <source>
        <dbReference type="EMBL" id="CAF5227814.1"/>
    </source>
</evidence>
<dbReference type="Proteomes" id="UP000676336">
    <property type="component" value="Unassembled WGS sequence"/>
</dbReference>
<dbReference type="Proteomes" id="UP000663834">
    <property type="component" value="Unassembled WGS sequence"/>
</dbReference>
<evidence type="ECO:0000313" key="4">
    <source>
        <dbReference type="EMBL" id="CAF4631223.1"/>
    </source>
</evidence>
<proteinExistence type="predicted"/>
<evidence type="ECO:0000313" key="7">
    <source>
        <dbReference type="Proteomes" id="UP000663834"/>
    </source>
</evidence>
<evidence type="ECO:0000313" key="5">
    <source>
        <dbReference type="EMBL" id="CAF5152722.1"/>
    </source>
</evidence>
<dbReference type="Proteomes" id="UP000663855">
    <property type="component" value="Unassembled WGS sequence"/>
</dbReference>
<comment type="caution">
    <text evidence="3">The sequence shown here is derived from an EMBL/GenBank/DDBJ whole genome shotgun (WGS) entry which is preliminary data.</text>
</comment>
<dbReference type="InterPro" id="IPR036055">
    <property type="entry name" value="LDL_receptor-like_sf"/>
</dbReference>
<organism evidence="3 7">
    <name type="scientific">Rotaria magnacalcarata</name>
    <dbReference type="NCBI Taxonomy" id="392030"/>
    <lineage>
        <taxon>Eukaryota</taxon>
        <taxon>Metazoa</taxon>
        <taxon>Spiralia</taxon>
        <taxon>Gnathifera</taxon>
        <taxon>Rotifera</taxon>
        <taxon>Eurotatoria</taxon>
        <taxon>Bdelloidea</taxon>
        <taxon>Philodinida</taxon>
        <taxon>Philodinidae</taxon>
        <taxon>Rotaria</taxon>
    </lineage>
</organism>
<dbReference type="Gene3D" id="4.10.400.10">
    <property type="entry name" value="Low-density Lipoprotein Receptor"/>
    <property type="match status" value="1"/>
</dbReference>
<keyword evidence="1" id="KW-1015">Disulfide bond</keyword>
<sequence>MNATRYNSPLFNCEQSNVISKHRLRDDYEDCDFGIDANQQLDTCSLKLANRFQFQTECIPRLYLSDSVQDCNDDSDESFFYNSLSFAVEAGCKWKRISLSGHAHFLFFTYAMDLSTLELEI</sequence>
<evidence type="ECO:0000313" key="3">
    <source>
        <dbReference type="EMBL" id="CAF1662500.1"/>
    </source>
</evidence>
<gene>
    <name evidence="5" type="ORF">BYL167_LOCUS72638</name>
    <name evidence="2" type="ORF">CJN711_LOCUS20258</name>
    <name evidence="4" type="ORF">GIL414_LOCUS40220</name>
    <name evidence="3" type="ORF">KQP761_LOCUS32408</name>
    <name evidence="6" type="ORF">SMN809_LOCUS85450</name>
</gene>